<feature type="active site" evidence="9">
    <location>
        <position position="38"/>
    </location>
</feature>
<evidence type="ECO:0000259" key="10">
    <source>
        <dbReference type="PROSITE" id="PS51160"/>
    </source>
</evidence>
<reference evidence="12 13" key="1">
    <citation type="submission" date="2012-05" db="EMBL/GenBank/DDBJ databases">
        <title>The Genome Sequence of Sutterella wadsworthensis 2_1_59BFAA.</title>
        <authorList>
            <consortium name="The Broad Institute Genome Sequencing Platform"/>
            <person name="Earl A."/>
            <person name="Ward D."/>
            <person name="Feldgarden M."/>
            <person name="Gevers D."/>
            <person name="Daigneault M."/>
            <person name="Strauss J."/>
            <person name="Allen-Vercoe E."/>
            <person name="Walker B."/>
            <person name="Young S.K."/>
            <person name="Zeng Q."/>
            <person name="Gargeya S."/>
            <person name="Fitzgerald M."/>
            <person name="Haas B."/>
            <person name="Abouelleil A."/>
            <person name="Alvarado L."/>
            <person name="Arachchi H.M."/>
            <person name="Berlin A.M."/>
            <person name="Chapman S.B."/>
            <person name="Goldberg J."/>
            <person name="Griggs A."/>
            <person name="Gujja S."/>
            <person name="Hansen M."/>
            <person name="Howarth C."/>
            <person name="Imamovic A."/>
            <person name="Larimer J."/>
            <person name="McCowen C."/>
            <person name="Montmayeur A."/>
            <person name="Murphy C."/>
            <person name="Neiman D."/>
            <person name="Pearson M."/>
            <person name="Priest M."/>
            <person name="Roberts A."/>
            <person name="Saif S."/>
            <person name="Shea T."/>
            <person name="Sisk P."/>
            <person name="Sykes S."/>
            <person name="Wortman J."/>
            <person name="Nusbaum C."/>
            <person name="Birren B."/>
        </authorList>
    </citation>
    <scope>NUCLEOTIDE SEQUENCE [LARGE SCALE GENOMIC DNA]</scope>
    <source>
        <strain evidence="12 13">2_1_59BFAA</strain>
    </source>
</reference>
<dbReference type="InterPro" id="IPR006070">
    <property type="entry name" value="Sua5-like_dom"/>
</dbReference>
<evidence type="ECO:0000256" key="5">
    <source>
        <dbReference type="ARBA" id="ARBA00022771"/>
    </source>
</evidence>
<dbReference type="Gene3D" id="3.30.110.120">
    <property type="match status" value="1"/>
</dbReference>
<evidence type="ECO:0000313" key="12">
    <source>
        <dbReference type="EMBL" id="EKB30946.1"/>
    </source>
</evidence>
<keyword evidence="13" id="KW-1185">Reference proteome</keyword>
<sequence length="823" mass="87004">MTKAATDFRVRGLVQGVGFRPTVYRIALELGLSGTVWNDAEGVVVHLEGESEVLERFPEALLAGKPPLARIDAVEPAAGELQGMEGFSISATPSGGRVTTAVTADACVCDACLDDIFNPNDRRWRYPFANCTHCGPRFTITRHLPYDRPQTAMAGFPMCPDCRAEYEDPLNRRFHAQPIACPVCGPKLTLVTPDGTAVEGDAIRETVKALGAGRIIAIKGLGGFHLACDAENPEAVAALRSRKQRDEKPLAVMVAGLASAERFAHVTDDEKVLLTGPAHPIVLLKRRTGKNVPAFAGVADGLEAIGVMLPYTPLHALIFHSFAGEPEGRGWMNDVLPVTLVMTSANMSGLPLCTENEEALERLSGVADLFLLSNRDIVTPCDDSVVRAGVEGTSFVRRSRGYAPEAVMLPESAGAAKKPVALAFGPYLKNTACFLRDREAFLTQHVGSLSNRPTVELLSRSVSHMSALFELSPEVVACDAHPDFPSTRLALEYADLHGIPCIPVHHHAAHVGVVAAERGVVKPLLGLALDGVGMGADRLPWGGELLLCGPASWARLSHLESMPMPGGDRAATEPWRMGVALMVMAGAGDFAEELFPGIASVSMLRKLLAGDPEKAAMLGTTTSFGRWFDGMSAILGLCTHQHDEATAAMRLEGAAVRGRDNPACGTLDVEAGDRMILADGTLSLVPLVRRVVDERLSGTSVECLAALVENAVIAALADWIAFHATKLVEEFGPGLLASDDNENMLVALTGGTMNNAALSKGLVEALTSRGLAGALPLHIPAGDGGLSLGEAWWARSALAAGATEYAPLDASSVLGRVQPQGES</sequence>
<dbReference type="NCBIfam" id="TIGR00143">
    <property type="entry name" value="hypF"/>
    <property type="match status" value="1"/>
</dbReference>
<dbReference type="SUPFAM" id="SSF54975">
    <property type="entry name" value="Acylphosphatase/BLUF domain-like"/>
    <property type="match status" value="1"/>
</dbReference>
<comment type="catalytic activity">
    <reaction evidence="7 8">
        <text>C-terminal L-cysteinyl-[HypE protein] + carbamoyl phosphate + ATP + H2O = C-terminal S-carboxamide-L-cysteinyl-[HypE protein] + AMP + phosphate + diphosphate + H(+)</text>
        <dbReference type="Rhea" id="RHEA:55636"/>
        <dbReference type="Rhea" id="RHEA-COMP:14247"/>
        <dbReference type="Rhea" id="RHEA-COMP:14392"/>
        <dbReference type="ChEBI" id="CHEBI:15377"/>
        <dbReference type="ChEBI" id="CHEBI:15378"/>
        <dbReference type="ChEBI" id="CHEBI:30616"/>
        <dbReference type="ChEBI" id="CHEBI:33019"/>
        <dbReference type="ChEBI" id="CHEBI:43474"/>
        <dbReference type="ChEBI" id="CHEBI:58228"/>
        <dbReference type="ChEBI" id="CHEBI:76913"/>
        <dbReference type="ChEBI" id="CHEBI:139126"/>
        <dbReference type="ChEBI" id="CHEBI:456215"/>
    </reaction>
</comment>
<comment type="function">
    <text evidence="8">Involved in the maturation of [NiFe] hydrogenases. Along with HypE, it catalyzes the synthesis of the CN ligands of the active site iron of [NiFe]-hydrogenases. HypF functions as a carbamoyl transferase using carbamoylphosphate as a substrate and transferring the carboxamido moiety in an ATP-dependent reaction to the thiolate of the C-terminal cysteine of HypE yielding a protein-S-carboxamide.</text>
</comment>
<dbReference type="InterPro" id="IPR041440">
    <property type="entry name" value="HypF_C"/>
</dbReference>
<dbReference type="InterPro" id="IPR036046">
    <property type="entry name" value="Acylphosphatase-like_dom_sf"/>
</dbReference>
<dbReference type="RefSeq" id="WP_005435508.1">
    <property type="nucleotide sequence ID" value="NZ_JH815516.1"/>
</dbReference>
<keyword evidence="12" id="KW-0808">Transferase</keyword>
<dbReference type="OrthoDB" id="9808093at2"/>
<dbReference type="InterPro" id="IPR017968">
    <property type="entry name" value="Acylphosphatase_CS"/>
</dbReference>
<feature type="domain" description="YrdC-like" evidence="11">
    <location>
        <begin position="200"/>
        <end position="401"/>
    </location>
</feature>
<comment type="pathway">
    <text evidence="1 8">Protein modification; [NiFe] hydrogenase maturation.</text>
</comment>
<dbReference type="Gene3D" id="3.30.420.360">
    <property type="match status" value="1"/>
</dbReference>
<dbReference type="PROSITE" id="PS00150">
    <property type="entry name" value="ACYLPHOSPHATASE_1"/>
    <property type="match status" value="1"/>
</dbReference>
<dbReference type="AlphaFoldDB" id="K1JL48"/>
<dbReference type="Pfam" id="PF00708">
    <property type="entry name" value="Acylphosphatase"/>
    <property type="match status" value="1"/>
</dbReference>
<dbReference type="PANTHER" id="PTHR42959:SF1">
    <property type="entry name" value="CARBAMOYLTRANSFERASE HYPF"/>
    <property type="match status" value="1"/>
</dbReference>
<dbReference type="HOGENOM" id="CLU_009164_0_0_4"/>
<comment type="catalytic activity">
    <reaction evidence="9">
        <text>an acyl phosphate + H2O = a carboxylate + phosphate + H(+)</text>
        <dbReference type="Rhea" id="RHEA:14965"/>
        <dbReference type="ChEBI" id="CHEBI:15377"/>
        <dbReference type="ChEBI" id="CHEBI:15378"/>
        <dbReference type="ChEBI" id="CHEBI:29067"/>
        <dbReference type="ChEBI" id="CHEBI:43474"/>
        <dbReference type="ChEBI" id="CHEBI:59918"/>
        <dbReference type="EC" id="3.6.1.7"/>
    </reaction>
</comment>
<keyword evidence="5" id="KW-0863">Zinc-finger</keyword>
<evidence type="ECO:0000256" key="7">
    <source>
        <dbReference type="ARBA" id="ARBA00048220"/>
    </source>
</evidence>
<evidence type="ECO:0000256" key="8">
    <source>
        <dbReference type="PIRNR" id="PIRNR006256"/>
    </source>
</evidence>
<evidence type="ECO:0000256" key="6">
    <source>
        <dbReference type="ARBA" id="ARBA00022833"/>
    </source>
</evidence>
<keyword evidence="6" id="KW-0862">Zinc</keyword>
<protein>
    <recommendedName>
        <fullName evidence="8">Carbamoyltransferase HypF</fullName>
        <ecNumber evidence="8">6.2.-.-</ecNumber>
    </recommendedName>
</protein>
<dbReference type="PIRSF" id="PIRSF006256">
    <property type="entry name" value="CMPcnvr_hdrg_mat"/>
    <property type="match status" value="1"/>
</dbReference>
<dbReference type="Pfam" id="PF07503">
    <property type="entry name" value="zf-HYPF"/>
    <property type="match status" value="2"/>
</dbReference>
<proteinExistence type="inferred from homology"/>
<dbReference type="Gene3D" id="3.30.420.40">
    <property type="match status" value="1"/>
</dbReference>
<dbReference type="InterPro" id="IPR001792">
    <property type="entry name" value="Acylphosphatase-like_dom"/>
</dbReference>
<dbReference type="GO" id="GO:0016743">
    <property type="term" value="F:carboxyl- or carbamoyltransferase activity"/>
    <property type="evidence" value="ECO:0007669"/>
    <property type="project" value="UniProtKB-UniRule"/>
</dbReference>
<evidence type="ECO:0000313" key="13">
    <source>
        <dbReference type="Proteomes" id="UP000005835"/>
    </source>
</evidence>
<dbReference type="SUPFAM" id="SSF55821">
    <property type="entry name" value="YrdC/RibB"/>
    <property type="match status" value="1"/>
</dbReference>
<dbReference type="Pfam" id="PF01300">
    <property type="entry name" value="Sua5_yciO_yrdC"/>
    <property type="match status" value="1"/>
</dbReference>
<dbReference type="PROSITE" id="PS51160">
    <property type="entry name" value="ACYLPHOSPHATASE_3"/>
    <property type="match status" value="1"/>
</dbReference>
<dbReference type="InterPro" id="IPR017945">
    <property type="entry name" value="DHBP_synth_RibB-like_a/b_dom"/>
</dbReference>
<gene>
    <name evidence="12" type="ORF">HMPREF9465_01425</name>
</gene>
<keyword evidence="9" id="KW-0378">Hydrolase</keyword>
<dbReference type="Pfam" id="PF22521">
    <property type="entry name" value="HypF_C_2"/>
    <property type="match status" value="1"/>
</dbReference>
<organism evidence="12 13">
    <name type="scientific">Sutterella wadsworthensis 2_1_59BFAA</name>
    <dbReference type="NCBI Taxonomy" id="742823"/>
    <lineage>
        <taxon>Bacteria</taxon>
        <taxon>Pseudomonadati</taxon>
        <taxon>Pseudomonadota</taxon>
        <taxon>Betaproteobacteria</taxon>
        <taxon>Burkholderiales</taxon>
        <taxon>Sutterellaceae</taxon>
        <taxon>Sutterella</taxon>
    </lineage>
</organism>
<dbReference type="UniPathway" id="UPA00335"/>
<evidence type="ECO:0000256" key="1">
    <source>
        <dbReference type="ARBA" id="ARBA00004711"/>
    </source>
</evidence>
<evidence type="ECO:0000256" key="9">
    <source>
        <dbReference type="PROSITE-ProRule" id="PRU00520"/>
    </source>
</evidence>
<dbReference type="eggNOG" id="COG0068">
    <property type="taxonomic scope" value="Bacteria"/>
</dbReference>
<dbReference type="STRING" id="742823.HMPREF9465_01425"/>
<keyword evidence="4" id="KW-0479">Metal-binding</keyword>
<dbReference type="InterPro" id="IPR004421">
    <property type="entry name" value="Carbamoyltransferase_HypF"/>
</dbReference>
<feature type="active site" evidence="9">
    <location>
        <position position="20"/>
    </location>
</feature>
<dbReference type="GO" id="GO:0008270">
    <property type="term" value="F:zinc ion binding"/>
    <property type="evidence" value="ECO:0007669"/>
    <property type="project" value="UniProtKB-KW"/>
</dbReference>
<dbReference type="InterPro" id="IPR055128">
    <property type="entry name" value="HypF_C_2"/>
</dbReference>
<dbReference type="GO" id="GO:0016874">
    <property type="term" value="F:ligase activity"/>
    <property type="evidence" value="ECO:0007669"/>
    <property type="project" value="UniProtKB-UniRule"/>
</dbReference>
<dbReference type="InterPro" id="IPR011125">
    <property type="entry name" value="Znf_HypF"/>
</dbReference>
<dbReference type="Gene3D" id="3.90.870.50">
    <property type="match status" value="1"/>
</dbReference>
<comment type="similarity">
    <text evidence="2 8">Belongs to the carbamoyltransferase HypF family.</text>
</comment>
<keyword evidence="3" id="KW-0436">Ligase</keyword>
<dbReference type="GO" id="GO:0051604">
    <property type="term" value="P:protein maturation"/>
    <property type="evidence" value="ECO:0007669"/>
    <property type="project" value="TreeGrafter"/>
</dbReference>
<evidence type="ECO:0000256" key="4">
    <source>
        <dbReference type="ARBA" id="ARBA00022723"/>
    </source>
</evidence>
<dbReference type="InterPro" id="IPR051060">
    <property type="entry name" value="Carbamoyltrans_HypF-like"/>
</dbReference>
<comment type="caution">
    <text evidence="12">The sequence shown here is derived from an EMBL/GenBank/DDBJ whole genome shotgun (WGS) entry which is preliminary data.</text>
</comment>
<accession>K1JL48</accession>
<dbReference type="EC" id="6.2.-.-" evidence="8"/>
<dbReference type="EMBL" id="ADMG01000033">
    <property type="protein sequence ID" value="EKB30946.1"/>
    <property type="molecule type" value="Genomic_DNA"/>
</dbReference>
<dbReference type="Proteomes" id="UP000005835">
    <property type="component" value="Unassembled WGS sequence"/>
</dbReference>
<name>K1JL48_9BURK</name>
<dbReference type="Pfam" id="PF17788">
    <property type="entry name" value="HypF_C"/>
    <property type="match status" value="1"/>
</dbReference>
<dbReference type="PATRIC" id="fig|742823.3.peg.1416"/>
<evidence type="ECO:0000259" key="11">
    <source>
        <dbReference type="PROSITE" id="PS51163"/>
    </source>
</evidence>
<feature type="domain" description="Acylphosphatase-like" evidence="10">
    <location>
        <begin position="5"/>
        <end position="91"/>
    </location>
</feature>
<evidence type="ECO:0000256" key="2">
    <source>
        <dbReference type="ARBA" id="ARBA00008097"/>
    </source>
</evidence>
<dbReference type="PANTHER" id="PTHR42959">
    <property type="entry name" value="CARBAMOYLTRANSFERASE"/>
    <property type="match status" value="1"/>
</dbReference>
<evidence type="ECO:0000256" key="3">
    <source>
        <dbReference type="ARBA" id="ARBA00022598"/>
    </source>
</evidence>
<dbReference type="PROSITE" id="PS51163">
    <property type="entry name" value="YRDC"/>
    <property type="match status" value="1"/>
</dbReference>
<dbReference type="GO" id="GO:0003725">
    <property type="term" value="F:double-stranded RNA binding"/>
    <property type="evidence" value="ECO:0007669"/>
    <property type="project" value="InterPro"/>
</dbReference>
<dbReference type="GO" id="GO:0003998">
    <property type="term" value="F:acylphosphatase activity"/>
    <property type="evidence" value="ECO:0007669"/>
    <property type="project" value="UniProtKB-EC"/>
</dbReference>